<comment type="caution">
    <text evidence="1">The sequence shown here is derived from an EMBL/GenBank/DDBJ whole genome shotgun (WGS) entry which is preliminary data.</text>
</comment>
<dbReference type="Proteomes" id="UP001575622">
    <property type="component" value="Unassembled WGS sequence"/>
</dbReference>
<dbReference type="EMBL" id="JBHDLN010000027">
    <property type="protein sequence ID" value="MFB0846905.1"/>
    <property type="molecule type" value="Genomic_DNA"/>
</dbReference>
<gene>
    <name evidence="1" type="ORF">ACEU3E_32475</name>
</gene>
<protein>
    <submittedName>
        <fullName evidence="1">Uncharacterized protein</fullName>
    </submittedName>
</protein>
<evidence type="ECO:0000313" key="2">
    <source>
        <dbReference type="Proteomes" id="UP001575622"/>
    </source>
</evidence>
<organism evidence="1 2">
    <name type="scientific">Paenibacillus oleatilyticus</name>
    <dbReference type="NCBI Taxonomy" id="2594886"/>
    <lineage>
        <taxon>Bacteria</taxon>
        <taxon>Bacillati</taxon>
        <taxon>Bacillota</taxon>
        <taxon>Bacilli</taxon>
        <taxon>Bacillales</taxon>
        <taxon>Paenibacillaceae</taxon>
        <taxon>Paenibacillus</taxon>
    </lineage>
</organism>
<sequence>MVLIISSLNDALEDGHSIGDLWNRVSYQLINDIKIHYNTIQYWAVEDEDLEDCFAITPSIRVIAKAISENKMQ</sequence>
<accession>A0ABV4VB99</accession>
<reference evidence="1 2" key="1">
    <citation type="submission" date="2024-09" db="EMBL/GenBank/DDBJ databases">
        <authorList>
            <person name="Makale K.P.P."/>
            <person name="Makhzoum A."/>
            <person name="Rantong G."/>
            <person name="Rahube T.O."/>
        </authorList>
    </citation>
    <scope>NUCLEOTIDE SEQUENCE [LARGE SCALE GENOMIC DNA]</scope>
    <source>
        <strain evidence="1 2">KM_D13</strain>
    </source>
</reference>
<evidence type="ECO:0000313" key="1">
    <source>
        <dbReference type="EMBL" id="MFB0846905.1"/>
    </source>
</evidence>
<name>A0ABV4VB99_9BACL</name>
<dbReference type="RefSeq" id="WP_373956834.1">
    <property type="nucleotide sequence ID" value="NZ_JBHDLN010000027.1"/>
</dbReference>
<proteinExistence type="predicted"/>
<keyword evidence="2" id="KW-1185">Reference proteome</keyword>